<dbReference type="SUPFAM" id="SSF74853">
    <property type="entry name" value="Lamin A/C globular tail domain"/>
    <property type="match status" value="1"/>
</dbReference>
<name>A0A4Z0GMF6_9ACTN</name>
<dbReference type="Pfam" id="PF00932">
    <property type="entry name" value="LTD"/>
    <property type="match status" value="1"/>
</dbReference>
<feature type="chain" id="PRO_5039693251" evidence="1">
    <location>
        <begin position="30"/>
        <end position="159"/>
    </location>
</feature>
<comment type="caution">
    <text evidence="3">The sequence shown here is derived from an EMBL/GenBank/DDBJ whole genome shotgun (WGS) entry which is preliminary data.</text>
</comment>
<protein>
    <submittedName>
        <fullName evidence="3">Lamin tail domain-containing protein</fullName>
    </submittedName>
</protein>
<organism evidence="3 4">
    <name type="scientific">Streptomyces palmae</name>
    <dbReference type="NCBI Taxonomy" id="1701085"/>
    <lineage>
        <taxon>Bacteria</taxon>
        <taxon>Bacillati</taxon>
        <taxon>Actinomycetota</taxon>
        <taxon>Actinomycetes</taxon>
        <taxon>Kitasatosporales</taxon>
        <taxon>Streptomycetaceae</taxon>
        <taxon>Streptomyces</taxon>
    </lineage>
</organism>
<evidence type="ECO:0000313" key="3">
    <source>
        <dbReference type="EMBL" id="TGA97461.1"/>
    </source>
</evidence>
<dbReference type="Gene3D" id="2.60.40.1260">
    <property type="entry name" value="Lamin Tail domain"/>
    <property type="match status" value="1"/>
</dbReference>
<gene>
    <name evidence="3" type="ORF">E4099_23505</name>
</gene>
<accession>A0A4Z0GMF6</accession>
<dbReference type="OrthoDB" id="3828227at2"/>
<dbReference type="PROSITE" id="PS51841">
    <property type="entry name" value="LTD"/>
    <property type="match status" value="1"/>
</dbReference>
<keyword evidence="1" id="KW-0732">Signal</keyword>
<dbReference type="EMBL" id="SRID01000273">
    <property type="protein sequence ID" value="TGA97461.1"/>
    <property type="molecule type" value="Genomic_DNA"/>
</dbReference>
<feature type="domain" description="LTD" evidence="2">
    <location>
        <begin position="27"/>
        <end position="150"/>
    </location>
</feature>
<evidence type="ECO:0000259" key="2">
    <source>
        <dbReference type="PROSITE" id="PS51841"/>
    </source>
</evidence>
<feature type="signal peptide" evidence="1">
    <location>
        <begin position="1"/>
        <end position="29"/>
    </location>
</feature>
<dbReference type="InterPro" id="IPR036415">
    <property type="entry name" value="Lamin_tail_dom_sf"/>
</dbReference>
<evidence type="ECO:0000313" key="4">
    <source>
        <dbReference type="Proteomes" id="UP000297948"/>
    </source>
</evidence>
<dbReference type="Proteomes" id="UP000297948">
    <property type="component" value="Unassembled WGS sequence"/>
</dbReference>
<reference evidence="3 4" key="1">
    <citation type="submission" date="2019-03" db="EMBL/GenBank/DDBJ databases">
        <authorList>
            <person name="Gonzalez-Pimentel J.L."/>
        </authorList>
    </citation>
    <scope>NUCLEOTIDE SEQUENCE [LARGE SCALE GENOMIC DNA]</scope>
    <source>
        <strain evidence="3 4">JCM 31289</strain>
    </source>
</reference>
<dbReference type="InterPro" id="IPR001322">
    <property type="entry name" value="Lamin_tail_dom"/>
</dbReference>
<dbReference type="RefSeq" id="WP_135341108.1">
    <property type="nucleotide sequence ID" value="NZ_JBHLTX010000026.1"/>
</dbReference>
<dbReference type="AlphaFoldDB" id="A0A4Z0GMF6"/>
<keyword evidence="4" id="KW-1185">Reference proteome</keyword>
<sequence length="159" mass="16998">MRIRAALPATLTAAAALAVGLLPAASAQATVRSAAHQGGLHLGYIQYDSPGRDTRSNASLNAEWVNIHNNSRSAIQLKGYKLKDNTGYTYTFGSYKIGAGKTVKVRTGKGSNAAGVVYWGRGSYVWNNTSDKARLIKPSGSLLDSCSWTTRDHGTRNCH</sequence>
<evidence type="ECO:0000256" key="1">
    <source>
        <dbReference type="SAM" id="SignalP"/>
    </source>
</evidence>
<proteinExistence type="predicted"/>